<dbReference type="Pfam" id="PF00248">
    <property type="entry name" value="Aldo_ket_red"/>
    <property type="match status" value="1"/>
</dbReference>
<accession>A0ABP1FPH4</accession>
<dbReference type="InterPro" id="IPR036812">
    <property type="entry name" value="NAD(P)_OxRdtase_dom_sf"/>
</dbReference>
<dbReference type="PANTHER" id="PTHR43625:SF40">
    <property type="entry name" value="ALDO-KETO REDUCTASE YAKC [NADP(+)]"/>
    <property type="match status" value="1"/>
</dbReference>
<protein>
    <submittedName>
        <fullName evidence="3">G4121 protein</fullName>
    </submittedName>
</protein>
<dbReference type="Gene3D" id="3.20.20.100">
    <property type="entry name" value="NADP-dependent oxidoreductase domain"/>
    <property type="match status" value="1"/>
</dbReference>
<dbReference type="InterPro" id="IPR020471">
    <property type="entry name" value="AKR"/>
</dbReference>
<evidence type="ECO:0000259" key="2">
    <source>
        <dbReference type="Pfam" id="PF00248"/>
    </source>
</evidence>
<dbReference type="PRINTS" id="PR00069">
    <property type="entry name" value="ALDKETRDTASE"/>
</dbReference>
<proteinExistence type="predicted"/>
<keyword evidence="1" id="KW-0560">Oxidoreductase</keyword>
<dbReference type="InterPro" id="IPR050791">
    <property type="entry name" value="Aldo-Keto_reductase"/>
</dbReference>
<name>A0ABP1FPH4_9CHLO</name>
<dbReference type="InterPro" id="IPR023210">
    <property type="entry name" value="NADP_OxRdtase_dom"/>
</dbReference>
<comment type="caution">
    <text evidence="3">The sequence shown here is derived from an EMBL/GenBank/DDBJ whole genome shotgun (WGS) entry which is preliminary data.</text>
</comment>
<dbReference type="PANTHER" id="PTHR43625">
    <property type="entry name" value="AFLATOXIN B1 ALDEHYDE REDUCTASE"/>
    <property type="match status" value="1"/>
</dbReference>
<sequence>MALPERTLGTGFSGTAEGYGAMSLTDFMKPEIAPNAEATLRHVLESGVTVINTAGFYGHGTCEEVIGRVIKDFPRDKVKIASKWGPLWTAEGLSADMSMASCREQCEASLKRLGVDYLDLYIFRGPFKDKHGTTVEQCVENMKVLVKEGKVKHIGLSECPPADVRRAHAVHPIAVLEMEWSLFSRDAEAELVPTARELGIGFLAYSPLGRGFLTGAIKKFEDIPEQQRIFNPRMSKENFHKNIALVKAVEDLAAQKGCTPGQLALAWVLARGDDVIPIPGTKRPNCFDENLAALKVELTPEECTELENAVPQHEVAGGRYPGHMKHMTFNE</sequence>
<evidence type="ECO:0000313" key="4">
    <source>
        <dbReference type="Proteomes" id="UP001497392"/>
    </source>
</evidence>
<dbReference type="Proteomes" id="UP001497392">
    <property type="component" value="Unassembled WGS sequence"/>
</dbReference>
<organism evidence="3 4">
    <name type="scientific">Coccomyxa viridis</name>
    <dbReference type="NCBI Taxonomy" id="1274662"/>
    <lineage>
        <taxon>Eukaryota</taxon>
        <taxon>Viridiplantae</taxon>
        <taxon>Chlorophyta</taxon>
        <taxon>core chlorophytes</taxon>
        <taxon>Trebouxiophyceae</taxon>
        <taxon>Trebouxiophyceae incertae sedis</taxon>
        <taxon>Coccomyxaceae</taxon>
        <taxon>Coccomyxa</taxon>
    </lineage>
</organism>
<keyword evidence="4" id="KW-1185">Reference proteome</keyword>
<dbReference type="SUPFAM" id="SSF51430">
    <property type="entry name" value="NAD(P)-linked oxidoreductase"/>
    <property type="match status" value="1"/>
</dbReference>
<feature type="domain" description="NADP-dependent oxidoreductase" evidence="2">
    <location>
        <begin position="18"/>
        <end position="309"/>
    </location>
</feature>
<dbReference type="EMBL" id="CAXHTA020000005">
    <property type="protein sequence ID" value="CAL5221860.1"/>
    <property type="molecule type" value="Genomic_DNA"/>
</dbReference>
<reference evidence="3 4" key="1">
    <citation type="submission" date="2024-06" db="EMBL/GenBank/DDBJ databases">
        <authorList>
            <person name="Kraege A."/>
            <person name="Thomma B."/>
        </authorList>
    </citation>
    <scope>NUCLEOTIDE SEQUENCE [LARGE SCALE GENOMIC DNA]</scope>
</reference>
<evidence type="ECO:0000313" key="3">
    <source>
        <dbReference type="EMBL" id="CAL5221860.1"/>
    </source>
</evidence>
<evidence type="ECO:0000256" key="1">
    <source>
        <dbReference type="ARBA" id="ARBA00023002"/>
    </source>
</evidence>
<gene>
    <name evidence="3" type="primary">g4121</name>
    <name evidence="3" type="ORF">VP750_LOCUS3519</name>
</gene>